<dbReference type="PROSITE" id="PS51257">
    <property type="entry name" value="PROKAR_LIPOPROTEIN"/>
    <property type="match status" value="1"/>
</dbReference>
<gene>
    <name evidence="1" type="ORF">LCGC14_0237540</name>
</gene>
<protein>
    <recommendedName>
        <fullName evidence="2">Alpha/beta hydrolase</fullName>
    </recommendedName>
</protein>
<comment type="caution">
    <text evidence="1">The sequence shown here is derived from an EMBL/GenBank/DDBJ whole genome shotgun (WGS) entry which is preliminary data.</text>
</comment>
<evidence type="ECO:0008006" key="2">
    <source>
        <dbReference type="Google" id="ProtNLM"/>
    </source>
</evidence>
<name>A0A0F9UQ34_9ZZZZ</name>
<dbReference type="AlphaFoldDB" id="A0A0F9UQ34"/>
<dbReference type="EMBL" id="LAZR01000117">
    <property type="protein sequence ID" value="KKN89622.1"/>
    <property type="molecule type" value="Genomic_DNA"/>
</dbReference>
<dbReference type="SUPFAM" id="SSF53474">
    <property type="entry name" value="alpha/beta-Hydrolases"/>
    <property type="match status" value="1"/>
</dbReference>
<organism evidence="1">
    <name type="scientific">marine sediment metagenome</name>
    <dbReference type="NCBI Taxonomy" id="412755"/>
    <lineage>
        <taxon>unclassified sequences</taxon>
        <taxon>metagenomes</taxon>
        <taxon>ecological metagenomes</taxon>
    </lineage>
</organism>
<reference evidence="1" key="1">
    <citation type="journal article" date="2015" name="Nature">
        <title>Complex archaea that bridge the gap between prokaryotes and eukaryotes.</title>
        <authorList>
            <person name="Spang A."/>
            <person name="Saw J.H."/>
            <person name="Jorgensen S.L."/>
            <person name="Zaremba-Niedzwiedzka K."/>
            <person name="Martijn J."/>
            <person name="Lind A.E."/>
            <person name="van Eijk R."/>
            <person name="Schleper C."/>
            <person name="Guy L."/>
            <person name="Ettema T.J."/>
        </authorList>
    </citation>
    <scope>NUCLEOTIDE SEQUENCE</scope>
</reference>
<evidence type="ECO:0000313" key="1">
    <source>
        <dbReference type="EMBL" id="KKN89622.1"/>
    </source>
</evidence>
<dbReference type="Gene3D" id="3.40.50.1820">
    <property type="entry name" value="alpha/beta hydrolase"/>
    <property type="match status" value="1"/>
</dbReference>
<sequence>MTNLLRSLILASLFATAACSHVPLNIQATAQGSALHAEILEGGSYRLQALVPRPGNYERLRVYIEGDGRAWKTSRVVSDDPTPGQSLVLYMAVNDDVPAIYLARPCQFISSVGCSKPVWTSARYSQTVIDVYLAVLDTLKSKYGVSDFELVGHSGGATVALLVAAQRRDVGMVQTLAGNVDHAAWTRSRNLLPLQDSLKPTLYALQLRAVPQRHYVGTDDRVIPATVLDSYLSQVQPVCNQTVVVDGDHHSGYQAEWSALKDQPLDCAR</sequence>
<proteinExistence type="predicted"/>
<accession>A0A0F9UQ34</accession>
<dbReference type="InterPro" id="IPR029058">
    <property type="entry name" value="AB_hydrolase_fold"/>
</dbReference>